<keyword evidence="6" id="KW-1185">Reference proteome</keyword>
<evidence type="ECO:0000313" key="6">
    <source>
        <dbReference type="Proteomes" id="UP001180825"/>
    </source>
</evidence>
<dbReference type="Pfam" id="PF13649">
    <property type="entry name" value="Methyltransf_25"/>
    <property type="match status" value="1"/>
</dbReference>
<keyword evidence="5" id="KW-0830">Ubiquinone</keyword>
<dbReference type="EMBL" id="JAVDXV010000009">
    <property type="protein sequence ID" value="MDR7335304.1"/>
    <property type="molecule type" value="Genomic_DNA"/>
</dbReference>
<sequence>MKPSDRIERFVAAMNIQPTDRVLEIGCGHGVAAGLVCAALTTGSYVALDRSAKMIAAAAKRNAAFVDDGRALFVHAGMEAAELGRARFDKVFAMRVRLFQDEPERARELAERWLAPGGRVFVEYDAPGGAA</sequence>
<evidence type="ECO:0000313" key="5">
    <source>
        <dbReference type="EMBL" id="MDR7335304.1"/>
    </source>
</evidence>
<evidence type="ECO:0000256" key="2">
    <source>
        <dbReference type="ARBA" id="ARBA00022679"/>
    </source>
</evidence>
<evidence type="ECO:0000256" key="3">
    <source>
        <dbReference type="ARBA" id="ARBA00022691"/>
    </source>
</evidence>
<proteinExistence type="predicted"/>
<dbReference type="PANTHER" id="PTHR43464">
    <property type="entry name" value="METHYLTRANSFERASE"/>
    <property type="match status" value="1"/>
</dbReference>
<dbReference type="InterPro" id="IPR041698">
    <property type="entry name" value="Methyltransf_25"/>
</dbReference>
<keyword evidence="1" id="KW-0489">Methyltransferase</keyword>
<keyword evidence="3" id="KW-0949">S-adenosyl-L-methionine</keyword>
<evidence type="ECO:0000259" key="4">
    <source>
        <dbReference type="Pfam" id="PF13649"/>
    </source>
</evidence>
<comment type="caution">
    <text evidence="5">The sequence shown here is derived from an EMBL/GenBank/DDBJ whole genome shotgun (WGS) entry which is preliminary data.</text>
</comment>
<protein>
    <submittedName>
        <fullName evidence="5">Ubiquinone/menaquinone biosynthesis C-methylase UbiE</fullName>
    </submittedName>
</protein>
<feature type="domain" description="Methyltransferase" evidence="4">
    <location>
        <begin position="22"/>
        <end position="118"/>
    </location>
</feature>
<dbReference type="Proteomes" id="UP001180825">
    <property type="component" value="Unassembled WGS sequence"/>
</dbReference>
<dbReference type="RefSeq" id="WP_310332277.1">
    <property type="nucleotide sequence ID" value="NZ_JAVDXV010000009.1"/>
</dbReference>
<dbReference type="InterPro" id="IPR029063">
    <property type="entry name" value="SAM-dependent_MTases_sf"/>
</dbReference>
<gene>
    <name evidence="5" type="ORF">J2X21_004469</name>
</gene>
<keyword evidence="2" id="KW-0808">Transferase</keyword>
<evidence type="ECO:0000256" key="1">
    <source>
        <dbReference type="ARBA" id="ARBA00022603"/>
    </source>
</evidence>
<reference evidence="5 6" key="1">
    <citation type="submission" date="2023-07" db="EMBL/GenBank/DDBJ databases">
        <title>Sorghum-associated microbial communities from plants grown in Nebraska, USA.</title>
        <authorList>
            <person name="Schachtman D."/>
        </authorList>
    </citation>
    <scope>NUCLEOTIDE SEQUENCE [LARGE SCALE GENOMIC DNA]</scope>
    <source>
        <strain evidence="5 6">BE316</strain>
    </source>
</reference>
<dbReference type="SUPFAM" id="SSF53335">
    <property type="entry name" value="S-adenosyl-L-methionine-dependent methyltransferases"/>
    <property type="match status" value="1"/>
</dbReference>
<dbReference type="PANTHER" id="PTHR43464:SF19">
    <property type="entry name" value="UBIQUINONE BIOSYNTHESIS O-METHYLTRANSFERASE, MITOCHONDRIAL"/>
    <property type="match status" value="1"/>
</dbReference>
<accession>A0ABU2ADM5</accession>
<dbReference type="Gene3D" id="3.40.50.150">
    <property type="entry name" value="Vaccinia Virus protein VP39"/>
    <property type="match status" value="1"/>
</dbReference>
<dbReference type="CDD" id="cd02440">
    <property type="entry name" value="AdoMet_MTases"/>
    <property type="match status" value="1"/>
</dbReference>
<name>A0ABU2ADM5_9BURK</name>
<organism evidence="5 6">
    <name type="scientific">Roseateles asaccharophilus</name>
    <dbReference type="NCBI Taxonomy" id="582607"/>
    <lineage>
        <taxon>Bacteria</taxon>
        <taxon>Pseudomonadati</taxon>
        <taxon>Pseudomonadota</taxon>
        <taxon>Betaproteobacteria</taxon>
        <taxon>Burkholderiales</taxon>
        <taxon>Sphaerotilaceae</taxon>
        <taxon>Roseateles</taxon>
    </lineage>
</organism>